<name>A0AA86P6K0_9EUKA</name>
<evidence type="ECO:0000313" key="1">
    <source>
        <dbReference type="EMBL" id="CAI9931310.1"/>
    </source>
</evidence>
<dbReference type="AlphaFoldDB" id="A0AA86P6K0"/>
<accession>A0AA86P6K0</accession>
<sequence length="106" mass="11919">MVIESQCLTTENKQTRQYPPRKLLNFQETKTQKLNVKQKPILLSKALKSKQCSKSLIIDSYSSPPDPALPQASPSCFTPTPSMPDRVRGVTHLAALFITKKEQNHP</sequence>
<evidence type="ECO:0000313" key="2">
    <source>
        <dbReference type="EMBL" id="CAL6112621.1"/>
    </source>
</evidence>
<dbReference type="EMBL" id="CATOUU010000480">
    <property type="protein sequence ID" value="CAI9931310.1"/>
    <property type="molecule type" value="Genomic_DNA"/>
</dbReference>
<organism evidence="1">
    <name type="scientific">Hexamita inflata</name>
    <dbReference type="NCBI Taxonomy" id="28002"/>
    <lineage>
        <taxon>Eukaryota</taxon>
        <taxon>Metamonada</taxon>
        <taxon>Diplomonadida</taxon>
        <taxon>Hexamitidae</taxon>
        <taxon>Hexamitinae</taxon>
        <taxon>Hexamita</taxon>
    </lineage>
</organism>
<dbReference type="EMBL" id="CAXDID020000742">
    <property type="protein sequence ID" value="CAL6112621.1"/>
    <property type="molecule type" value="Genomic_DNA"/>
</dbReference>
<reference evidence="1" key="1">
    <citation type="submission" date="2023-06" db="EMBL/GenBank/DDBJ databases">
        <authorList>
            <person name="Kurt Z."/>
        </authorList>
    </citation>
    <scope>NUCLEOTIDE SEQUENCE</scope>
</reference>
<proteinExistence type="predicted"/>
<comment type="caution">
    <text evidence="1">The sequence shown here is derived from an EMBL/GenBank/DDBJ whole genome shotgun (WGS) entry which is preliminary data.</text>
</comment>
<keyword evidence="3" id="KW-1185">Reference proteome</keyword>
<evidence type="ECO:0000313" key="3">
    <source>
        <dbReference type="Proteomes" id="UP001642409"/>
    </source>
</evidence>
<protein>
    <submittedName>
        <fullName evidence="2">Hypothetical_protein</fullName>
    </submittedName>
</protein>
<gene>
    <name evidence="1" type="ORF">HINF_LOCUS18955</name>
    <name evidence="2" type="ORF">HINF_LOCUS77126</name>
</gene>
<reference evidence="2 3" key="2">
    <citation type="submission" date="2024-07" db="EMBL/GenBank/DDBJ databases">
        <authorList>
            <person name="Akdeniz Z."/>
        </authorList>
    </citation>
    <scope>NUCLEOTIDE SEQUENCE [LARGE SCALE GENOMIC DNA]</scope>
</reference>
<dbReference type="Proteomes" id="UP001642409">
    <property type="component" value="Unassembled WGS sequence"/>
</dbReference>